<feature type="compositionally biased region" description="Low complexity" evidence="13">
    <location>
        <begin position="675"/>
        <end position="684"/>
    </location>
</feature>
<keyword evidence="11" id="KW-1071">Ligand-gated ion channel</keyword>
<dbReference type="PANTHER" id="PTHR42643:SF24">
    <property type="entry name" value="IONOTROPIC RECEPTOR 60A"/>
    <property type="match status" value="1"/>
</dbReference>
<keyword evidence="8 14" id="KW-0472">Membrane</keyword>
<dbReference type="PANTHER" id="PTHR42643">
    <property type="entry name" value="IONOTROPIC RECEPTOR 20A-RELATED"/>
    <property type="match status" value="1"/>
</dbReference>
<comment type="caution">
    <text evidence="16">The sequence shown here is derived from an EMBL/GenBank/DDBJ whole genome shotgun (WGS) entry which is preliminary data.</text>
</comment>
<dbReference type="InterPro" id="IPR001320">
    <property type="entry name" value="Iontro_rcpt_C"/>
</dbReference>
<dbReference type="SMART" id="SM00918">
    <property type="entry name" value="Lig_chan-Glu_bd"/>
    <property type="match status" value="1"/>
</dbReference>
<evidence type="ECO:0000256" key="8">
    <source>
        <dbReference type="ARBA" id="ARBA00023136"/>
    </source>
</evidence>
<evidence type="ECO:0000256" key="9">
    <source>
        <dbReference type="ARBA" id="ARBA00023170"/>
    </source>
</evidence>
<feature type="region of interest" description="Disordered" evidence="13">
    <location>
        <begin position="675"/>
        <end position="695"/>
    </location>
</feature>
<comment type="similarity">
    <text evidence="2">Belongs to the glutamate-gated ion channel (TC 1.A.10.1) family.</text>
</comment>
<keyword evidence="9" id="KW-0675">Receptor</keyword>
<evidence type="ECO:0000256" key="3">
    <source>
        <dbReference type="ARBA" id="ARBA00022448"/>
    </source>
</evidence>
<evidence type="ECO:0000256" key="10">
    <source>
        <dbReference type="ARBA" id="ARBA00023180"/>
    </source>
</evidence>
<evidence type="ECO:0000256" key="4">
    <source>
        <dbReference type="ARBA" id="ARBA00022475"/>
    </source>
</evidence>
<keyword evidence="12" id="KW-0407">Ion channel</keyword>
<evidence type="ECO:0000313" key="17">
    <source>
        <dbReference type="Proteomes" id="UP001487740"/>
    </source>
</evidence>
<dbReference type="SUPFAM" id="SSF53850">
    <property type="entry name" value="Periplasmic binding protein-like II"/>
    <property type="match status" value="1"/>
</dbReference>
<dbReference type="GO" id="GO:0050906">
    <property type="term" value="P:detection of stimulus involved in sensory perception"/>
    <property type="evidence" value="ECO:0007669"/>
    <property type="project" value="UniProtKB-ARBA"/>
</dbReference>
<evidence type="ECO:0000256" key="7">
    <source>
        <dbReference type="ARBA" id="ARBA00023065"/>
    </source>
</evidence>
<name>A0AAW0UJX8_SCYPA</name>
<evidence type="ECO:0000256" key="11">
    <source>
        <dbReference type="ARBA" id="ARBA00023286"/>
    </source>
</evidence>
<keyword evidence="6 14" id="KW-1133">Transmembrane helix</keyword>
<dbReference type="Pfam" id="PF00060">
    <property type="entry name" value="Lig_chan"/>
    <property type="match status" value="1"/>
</dbReference>
<dbReference type="GO" id="GO:0005886">
    <property type="term" value="C:plasma membrane"/>
    <property type="evidence" value="ECO:0007669"/>
    <property type="project" value="UniProtKB-SubCell"/>
</dbReference>
<evidence type="ECO:0000256" key="14">
    <source>
        <dbReference type="SAM" id="Phobius"/>
    </source>
</evidence>
<dbReference type="Proteomes" id="UP001487740">
    <property type="component" value="Unassembled WGS sequence"/>
</dbReference>
<reference evidence="16 17" key="1">
    <citation type="submission" date="2023-03" db="EMBL/GenBank/DDBJ databases">
        <title>High-quality genome of Scylla paramamosain provides insights in environmental adaptation.</title>
        <authorList>
            <person name="Zhang L."/>
        </authorList>
    </citation>
    <scope>NUCLEOTIDE SEQUENCE [LARGE SCALE GENOMIC DNA]</scope>
    <source>
        <strain evidence="16">LZ_2023a</strain>
        <tissue evidence="16">Muscle</tissue>
    </source>
</reference>
<keyword evidence="10" id="KW-0325">Glycoprotein</keyword>
<keyword evidence="4" id="KW-1003">Cell membrane</keyword>
<protein>
    <recommendedName>
        <fullName evidence="15">Ionotropic glutamate receptor L-glutamate and glycine-binding domain-containing protein</fullName>
    </recommendedName>
</protein>
<evidence type="ECO:0000256" key="2">
    <source>
        <dbReference type="ARBA" id="ARBA00008685"/>
    </source>
</evidence>
<keyword evidence="17" id="KW-1185">Reference proteome</keyword>
<sequence>MESSGTRKNEKLLAGELLSLCRHADGSALRGLRGMAVAVWLRAGPLLLVIQMVLLPGSGAQGGEAAMEGLLRTIVQKGLNDCHLAVVGYGPSVIASILRGLDGSGASVLPRTVVDVAESWQGRGDLMEGVVQGDMRAACRLMVAQAKGRGKEDVFRFLEVAGLYEWEKTFVVLVGEEEEGEEEDVKGNDIEEILLHHTFRNTHFLLYLVPLPSNSLRPVHQLHPTTDSPTATTTAFAAAVRNKRIKFIDALSATSTAAQKTNEGLVKVYTRCLYCDGGSPAVRLLYTWRHSSAQQPTNTTIFFPGPLRSLEGHRLRVVSMEWFPFIDYKRSTPEGGAVVTPRDSLDYRMLKEISKRLNFTYEMRAPWDNQWGTSTDSGNWTGVVGTLQHQKADFSMMLSYMPTRLPVVHYSRIYASEPLVMVTSKPRPLSQSFALVRPFSGEVWVLTLASAMAAGVVLWGLQRVWAWVAGREKPELGRAMMTTWGILLEDPPVKLPANPTGQMVVGWWWVYCMLLTIVYRSSLIAHLTVPGQSSTLESLADLLEAHQRERWTWGYEPTYGSGWEWLKINESPIVRTVFKSLILVGLDEQLARVLRGRHAFITWKYYIRSVVAARFKGASPLHTAREELFNYGGYGWGFRKGAPFRSLMDGMKIRLVESGVITTWLDQLVLTPHPSTPATASPDTQQNPIPQAGHPHPTPACLSVYLSEEEDAARVVLGLGHLQGAFYLLVIGLCLAFAAFLVEALPWIRRDEDTKNT</sequence>
<dbReference type="InterPro" id="IPR052192">
    <property type="entry name" value="Insect_Ionotropic_Sensory_Rcpt"/>
</dbReference>
<keyword evidence="7" id="KW-0406">Ion transport</keyword>
<feature type="transmembrane region" description="Helical" evidence="14">
    <location>
        <begin position="724"/>
        <end position="748"/>
    </location>
</feature>
<organism evidence="16 17">
    <name type="scientific">Scylla paramamosain</name>
    <name type="common">Mud crab</name>
    <dbReference type="NCBI Taxonomy" id="85552"/>
    <lineage>
        <taxon>Eukaryota</taxon>
        <taxon>Metazoa</taxon>
        <taxon>Ecdysozoa</taxon>
        <taxon>Arthropoda</taxon>
        <taxon>Crustacea</taxon>
        <taxon>Multicrustacea</taxon>
        <taxon>Malacostraca</taxon>
        <taxon>Eumalacostraca</taxon>
        <taxon>Eucarida</taxon>
        <taxon>Decapoda</taxon>
        <taxon>Pleocyemata</taxon>
        <taxon>Brachyura</taxon>
        <taxon>Eubrachyura</taxon>
        <taxon>Portunoidea</taxon>
        <taxon>Portunidae</taxon>
        <taxon>Portuninae</taxon>
        <taxon>Scylla</taxon>
    </lineage>
</organism>
<dbReference type="AlphaFoldDB" id="A0AAW0UJX8"/>
<evidence type="ECO:0000256" key="12">
    <source>
        <dbReference type="ARBA" id="ARBA00023303"/>
    </source>
</evidence>
<accession>A0AAW0UJX8</accession>
<keyword evidence="3" id="KW-0813">Transport</keyword>
<gene>
    <name evidence="16" type="ORF">O3P69_002984</name>
</gene>
<dbReference type="EMBL" id="JARAKH010000010">
    <property type="protein sequence ID" value="KAK8399980.1"/>
    <property type="molecule type" value="Genomic_DNA"/>
</dbReference>
<evidence type="ECO:0000256" key="1">
    <source>
        <dbReference type="ARBA" id="ARBA00004651"/>
    </source>
</evidence>
<evidence type="ECO:0000256" key="5">
    <source>
        <dbReference type="ARBA" id="ARBA00022692"/>
    </source>
</evidence>
<keyword evidence="5 14" id="KW-0812">Transmembrane</keyword>
<feature type="domain" description="Ionotropic glutamate receptor L-glutamate and glycine-binding" evidence="15">
    <location>
        <begin position="337"/>
        <end position="389"/>
    </location>
</feature>
<evidence type="ECO:0000256" key="13">
    <source>
        <dbReference type="SAM" id="MobiDB-lite"/>
    </source>
</evidence>
<dbReference type="Gene3D" id="1.10.287.70">
    <property type="match status" value="1"/>
</dbReference>
<dbReference type="Pfam" id="PF10613">
    <property type="entry name" value="Lig_chan-Glu_bd"/>
    <property type="match status" value="1"/>
</dbReference>
<evidence type="ECO:0000313" key="16">
    <source>
        <dbReference type="EMBL" id="KAK8399980.1"/>
    </source>
</evidence>
<dbReference type="GO" id="GO:0015276">
    <property type="term" value="F:ligand-gated monoatomic ion channel activity"/>
    <property type="evidence" value="ECO:0007669"/>
    <property type="project" value="InterPro"/>
</dbReference>
<evidence type="ECO:0000259" key="15">
    <source>
        <dbReference type="SMART" id="SM00918"/>
    </source>
</evidence>
<comment type="subcellular location">
    <subcellularLocation>
        <location evidence="1">Cell membrane</location>
        <topology evidence="1">Multi-pass membrane protein</topology>
    </subcellularLocation>
</comment>
<evidence type="ECO:0000256" key="6">
    <source>
        <dbReference type="ARBA" id="ARBA00022989"/>
    </source>
</evidence>
<dbReference type="InterPro" id="IPR019594">
    <property type="entry name" value="Glu/Gly-bd"/>
</dbReference>
<dbReference type="Gene3D" id="3.40.190.10">
    <property type="entry name" value="Periplasmic binding protein-like II"/>
    <property type="match status" value="1"/>
</dbReference>
<proteinExistence type="inferred from homology"/>